<dbReference type="InterPro" id="IPR048031">
    <property type="entry name" value="ScyD/ScyE-like"/>
</dbReference>
<proteinExistence type="predicted"/>
<name>A0A9X1PR93_9BACT</name>
<dbReference type="EMBL" id="JAJTTC010000008">
    <property type="protein sequence ID" value="MCF0064649.1"/>
    <property type="molecule type" value="Genomic_DNA"/>
</dbReference>
<accession>A0A9X1PR93</accession>
<comment type="caution">
    <text evidence="2">The sequence shown here is derived from an EMBL/GenBank/DDBJ whole genome shotgun (WGS) entry which is preliminary data.</text>
</comment>
<reference evidence="2" key="1">
    <citation type="submission" date="2021-12" db="EMBL/GenBank/DDBJ databases">
        <title>Novel species in genus Dyadobacter.</title>
        <authorList>
            <person name="Ma C."/>
        </authorList>
    </citation>
    <scope>NUCLEOTIDE SEQUENCE</scope>
    <source>
        <strain evidence="2">LJ419</strain>
    </source>
</reference>
<keyword evidence="1" id="KW-0732">Signal</keyword>
<dbReference type="Proteomes" id="UP001139000">
    <property type="component" value="Unassembled WGS sequence"/>
</dbReference>
<dbReference type="PROSITE" id="PS51257">
    <property type="entry name" value="PROKAR_LIPOPROTEIN"/>
    <property type="match status" value="1"/>
</dbReference>
<organism evidence="2 3">
    <name type="scientific">Dyadobacter chenwenxiniae</name>
    <dbReference type="NCBI Taxonomy" id="2906456"/>
    <lineage>
        <taxon>Bacteria</taxon>
        <taxon>Pseudomonadati</taxon>
        <taxon>Bacteroidota</taxon>
        <taxon>Cytophagia</taxon>
        <taxon>Cytophagales</taxon>
        <taxon>Spirosomataceae</taxon>
        <taxon>Dyadobacter</taxon>
    </lineage>
</organism>
<evidence type="ECO:0000256" key="1">
    <source>
        <dbReference type="SAM" id="SignalP"/>
    </source>
</evidence>
<dbReference type="NCBIfam" id="NF033206">
    <property type="entry name" value="ScyE_fam"/>
    <property type="match status" value="1"/>
</dbReference>
<dbReference type="Gene3D" id="2.120.10.30">
    <property type="entry name" value="TolB, C-terminal domain"/>
    <property type="match status" value="1"/>
</dbReference>
<dbReference type="InterPro" id="IPR011042">
    <property type="entry name" value="6-blade_b-propeller_TolB-like"/>
</dbReference>
<feature type="chain" id="PRO_5040778728" evidence="1">
    <location>
        <begin position="20"/>
        <end position="327"/>
    </location>
</feature>
<dbReference type="AlphaFoldDB" id="A0A9X1PR93"/>
<evidence type="ECO:0000313" key="2">
    <source>
        <dbReference type="EMBL" id="MCF0064649.1"/>
    </source>
</evidence>
<dbReference type="InterPro" id="IPR011041">
    <property type="entry name" value="Quinoprot_gluc/sorb_DH_b-prop"/>
</dbReference>
<keyword evidence="3" id="KW-1185">Reference proteome</keyword>
<gene>
    <name evidence="2" type="ORF">LXM26_24275</name>
</gene>
<sequence>MKKLLLSIAVVISGLFIQACTDHTQPFPEPESFTSQAFVSGLKAPIGMAIDDKGNMWVTEAGTGNGNDGSVSMITPSGTKTLYVTGLKSITQEGSAEGIGHLVFHNGKLYFLHGSNGMLYTADVASFKSGDAPVDLAQIPVQDIGTFVKTKKLTDPLNSNTWDLTFGPDGHLYIVDSGANAIVKRHGVTGDLSLFAHFPDVASGVEAVPTGIVYDGTKFLVSTLTGFPFAKDNAKIFQVDTWGNVDIYKSNFTTLTGITLSANNKPIVIHHGAFGQMGFEAKSGKVLDENGKTLLGNISRPTDIIRADNNTYYLMSYQDGTIIKLSY</sequence>
<feature type="signal peptide" evidence="1">
    <location>
        <begin position="1"/>
        <end position="19"/>
    </location>
</feature>
<protein>
    <submittedName>
        <fullName evidence="2">ScyD/ScyE family protein</fullName>
    </submittedName>
</protein>
<evidence type="ECO:0000313" key="3">
    <source>
        <dbReference type="Proteomes" id="UP001139000"/>
    </source>
</evidence>
<dbReference type="RefSeq" id="WP_234657600.1">
    <property type="nucleotide sequence ID" value="NZ_CP094997.1"/>
</dbReference>
<dbReference type="SUPFAM" id="SSF50952">
    <property type="entry name" value="Soluble quinoprotein glucose dehydrogenase"/>
    <property type="match status" value="1"/>
</dbReference>